<dbReference type="AlphaFoldDB" id="G4QL97"/>
<dbReference type="EMBL" id="CP003060">
    <property type="protein sequence ID" value="AEP29568.1"/>
    <property type="molecule type" value="Genomic_DNA"/>
</dbReference>
<proteinExistence type="predicted"/>
<gene>
    <name evidence="1" type="ordered locus">GNIT_1449</name>
</gene>
<dbReference type="HOGENOM" id="CLU_3184218_0_0_6"/>
<sequence>MNFRVGDGEDNSASLEAPKKQRVVNGLFIQTFGIFDLTKDPKLTFY</sequence>
<protein>
    <submittedName>
        <fullName evidence="1">Uncharacterized protein</fullName>
    </submittedName>
</protein>
<accession>G4QL97</accession>
<reference evidence="1 2" key="1">
    <citation type="journal article" date="2011" name="J. Bacteriol.">
        <title>Complete genome sequence of seawater bacterium Glaciecola nitratireducens FR1064T.</title>
        <authorList>
            <person name="Bian F."/>
            <person name="Qin Q.L."/>
            <person name="Xie B.B."/>
            <person name="Shu Y.L."/>
            <person name="Zhang X.Y."/>
            <person name="Yu Y."/>
            <person name="Chen B."/>
            <person name="Chen X.L."/>
            <person name="Zhou B.C."/>
            <person name="Zhang Y.Z."/>
        </authorList>
    </citation>
    <scope>NUCLEOTIDE SEQUENCE [LARGE SCALE GENOMIC DNA]</scope>
    <source>
        <strain evidence="2">JCM 12485 / KCTC 12276 / FR1064</strain>
    </source>
</reference>
<evidence type="ECO:0000313" key="2">
    <source>
        <dbReference type="Proteomes" id="UP000009282"/>
    </source>
</evidence>
<dbReference type="Proteomes" id="UP000009282">
    <property type="component" value="Chromosome"/>
</dbReference>
<organism evidence="1 2">
    <name type="scientific">Glaciecola nitratireducens (strain JCM 12485 / KCTC 12276 / FR1064)</name>
    <dbReference type="NCBI Taxonomy" id="1085623"/>
    <lineage>
        <taxon>Bacteria</taxon>
        <taxon>Pseudomonadati</taxon>
        <taxon>Pseudomonadota</taxon>
        <taxon>Gammaproteobacteria</taxon>
        <taxon>Alteromonadales</taxon>
        <taxon>Alteromonadaceae</taxon>
        <taxon>Brumicola</taxon>
    </lineage>
</organism>
<name>G4QL97_GLANF</name>
<dbReference type="STRING" id="1085623.GNIT_1449"/>
<keyword evidence="2" id="KW-1185">Reference proteome</keyword>
<evidence type="ECO:0000313" key="1">
    <source>
        <dbReference type="EMBL" id="AEP29568.1"/>
    </source>
</evidence>
<dbReference type="KEGG" id="gni:GNIT_1449"/>